<feature type="chain" id="PRO_5022138333" evidence="3">
    <location>
        <begin position="27"/>
        <end position="216"/>
    </location>
</feature>
<dbReference type="Gene3D" id="3.90.730.10">
    <property type="entry name" value="Ribonuclease T2-like"/>
    <property type="match status" value="1"/>
</dbReference>
<feature type="signal peptide" evidence="3">
    <location>
        <begin position="1"/>
        <end position="26"/>
    </location>
</feature>
<reference evidence="4 5" key="1">
    <citation type="journal article" date="2015" name="Stand. Genomic Sci.">
        <title>Genomic Encyclopedia of Bacterial and Archaeal Type Strains, Phase III: the genomes of soil and plant-associated and newly described type strains.</title>
        <authorList>
            <person name="Whitman W.B."/>
            <person name="Woyke T."/>
            <person name="Klenk H.P."/>
            <person name="Zhou Y."/>
            <person name="Lilburn T.G."/>
            <person name="Beck B.J."/>
            <person name="De Vos P."/>
            <person name="Vandamme P."/>
            <person name="Eisen J.A."/>
            <person name="Garrity G."/>
            <person name="Hugenholtz P."/>
            <person name="Kyrpides N.C."/>
        </authorList>
    </citation>
    <scope>NUCLEOTIDE SEQUENCE [LARGE SCALE GENOMIC DNA]</scope>
    <source>
        <strain evidence="4 5">CGMCC 1.5364</strain>
    </source>
</reference>
<dbReference type="Proteomes" id="UP000316225">
    <property type="component" value="Unassembled WGS sequence"/>
</dbReference>
<dbReference type="InterPro" id="IPR039378">
    <property type="entry name" value="RNase_T2_prok"/>
</dbReference>
<dbReference type="Pfam" id="PF00445">
    <property type="entry name" value="Ribonuclease_T2"/>
    <property type="match status" value="1"/>
</dbReference>
<organism evidence="4 5">
    <name type="scientific">Paracoccus sulfuroxidans</name>
    <dbReference type="NCBI Taxonomy" id="384678"/>
    <lineage>
        <taxon>Bacteria</taxon>
        <taxon>Pseudomonadati</taxon>
        <taxon>Pseudomonadota</taxon>
        <taxon>Alphaproteobacteria</taxon>
        <taxon>Rhodobacterales</taxon>
        <taxon>Paracoccaceae</taxon>
        <taxon>Paracoccus</taxon>
    </lineage>
</organism>
<keyword evidence="3" id="KW-0732">Signal</keyword>
<keyword evidence="5" id="KW-1185">Reference proteome</keyword>
<dbReference type="GO" id="GO:0033897">
    <property type="term" value="F:ribonuclease T2 activity"/>
    <property type="evidence" value="ECO:0007669"/>
    <property type="project" value="InterPro"/>
</dbReference>
<evidence type="ECO:0000313" key="4">
    <source>
        <dbReference type="EMBL" id="TWI34474.1"/>
    </source>
</evidence>
<dbReference type="PANTHER" id="PTHR11240:SF22">
    <property type="entry name" value="RIBONUCLEASE T2"/>
    <property type="match status" value="1"/>
</dbReference>
<dbReference type="SUPFAM" id="SSF55895">
    <property type="entry name" value="Ribonuclease Rh-like"/>
    <property type="match status" value="1"/>
</dbReference>
<comment type="similarity">
    <text evidence="1 2">Belongs to the RNase T2 family.</text>
</comment>
<gene>
    <name evidence="4" type="ORF">IQ24_01992</name>
</gene>
<evidence type="ECO:0000256" key="2">
    <source>
        <dbReference type="RuleBase" id="RU004328"/>
    </source>
</evidence>
<dbReference type="InterPro" id="IPR036430">
    <property type="entry name" value="RNase_T2-like_sf"/>
</dbReference>
<sequence>MTSSLTGMRFALSLLLALAAAWPASAQGVAGRFDYYVLSLSWSPSWCRSEGDPGDDQCRPGRKKAFVVHGLWPQNMRGFPSDCPTHLPGPERRDTREISDIMGSSGLAWYQWRKHGRCSGLSARAYFDTTRRAFDSIAMPEVLEELPRDVTLAARVIEDAFIELNPALHRDGITVTCRDRALQEVRICLTRDLEPRRCEPDVRRDCSGNFLVPAPR</sequence>
<protein>
    <submittedName>
        <fullName evidence="4">Ribonuclease T2</fullName>
    </submittedName>
</protein>
<evidence type="ECO:0000313" key="5">
    <source>
        <dbReference type="Proteomes" id="UP000316225"/>
    </source>
</evidence>
<dbReference type="GO" id="GO:0006401">
    <property type="term" value="P:RNA catabolic process"/>
    <property type="evidence" value="ECO:0007669"/>
    <property type="project" value="TreeGrafter"/>
</dbReference>
<dbReference type="InterPro" id="IPR001568">
    <property type="entry name" value="RNase_T2-like"/>
</dbReference>
<dbReference type="PROSITE" id="PS00530">
    <property type="entry name" value="RNASE_T2_1"/>
    <property type="match status" value="1"/>
</dbReference>
<dbReference type="EMBL" id="VLKU01000005">
    <property type="protein sequence ID" value="TWI34474.1"/>
    <property type="molecule type" value="Genomic_DNA"/>
</dbReference>
<dbReference type="GO" id="GO:0003723">
    <property type="term" value="F:RNA binding"/>
    <property type="evidence" value="ECO:0007669"/>
    <property type="project" value="InterPro"/>
</dbReference>
<proteinExistence type="inferred from homology"/>
<dbReference type="AlphaFoldDB" id="A0A562NQJ8"/>
<dbReference type="RefSeq" id="WP_338419468.1">
    <property type="nucleotide sequence ID" value="NZ_VLKU01000005.1"/>
</dbReference>
<accession>A0A562NQJ8</accession>
<evidence type="ECO:0000256" key="1">
    <source>
        <dbReference type="ARBA" id="ARBA00007469"/>
    </source>
</evidence>
<evidence type="ECO:0000256" key="3">
    <source>
        <dbReference type="SAM" id="SignalP"/>
    </source>
</evidence>
<comment type="caution">
    <text evidence="4">The sequence shown here is derived from an EMBL/GenBank/DDBJ whole genome shotgun (WGS) entry which is preliminary data.</text>
</comment>
<dbReference type="CDD" id="cd01062">
    <property type="entry name" value="RNase_T2_prok"/>
    <property type="match status" value="1"/>
</dbReference>
<name>A0A562NQJ8_9RHOB</name>
<dbReference type="InterPro" id="IPR018188">
    <property type="entry name" value="RNase_T2_His_AS_1"/>
</dbReference>
<dbReference type="PANTHER" id="PTHR11240">
    <property type="entry name" value="RIBONUCLEASE T2"/>
    <property type="match status" value="1"/>
</dbReference>